<dbReference type="EMBL" id="JAACJL010000057">
    <property type="protein sequence ID" value="KAF4612248.1"/>
    <property type="molecule type" value="Genomic_DNA"/>
</dbReference>
<protein>
    <submittedName>
        <fullName evidence="1">Uncharacterized protein</fullName>
    </submittedName>
</protein>
<evidence type="ECO:0000313" key="2">
    <source>
        <dbReference type="Proteomes" id="UP000521872"/>
    </source>
</evidence>
<reference evidence="1 2" key="1">
    <citation type="submission" date="2019-12" db="EMBL/GenBank/DDBJ databases">
        <authorList>
            <person name="Floudas D."/>
            <person name="Bentzer J."/>
            <person name="Ahren D."/>
            <person name="Johansson T."/>
            <person name="Persson P."/>
            <person name="Tunlid A."/>
        </authorList>
    </citation>
    <scope>NUCLEOTIDE SEQUENCE [LARGE SCALE GENOMIC DNA]</scope>
    <source>
        <strain evidence="1 2">CBS 102.39</strain>
    </source>
</reference>
<dbReference type="Proteomes" id="UP000521872">
    <property type="component" value="Unassembled WGS sequence"/>
</dbReference>
<gene>
    <name evidence="1" type="ORF">D9613_004057</name>
</gene>
<name>A0A8H4QJU5_9AGAR</name>
<evidence type="ECO:0000313" key="1">
    <source>
        <dbReference type="EMBL" id="KAF4612248.1"/>
    </source>
</evidence>
<sequence length="546" mass="62123">MKGPTDYGSEIFRLLGLASFTSSRSFRAWLNPRNEITLLRLCTAINLDFAQHGLSKAVLLVKPSDDRVPTPSLKEYHDVKENAADVLKILKVVYATLEKGMMFARADEAFFPDDCSWMKTGTSHLSYCVAFWKSEKIYDPLEISSFVGKIIEFYDNNPESFGGYHSVLNTEEGRRLQALVDGWKRLSKLLHARGDDSDAVSMHSNRSHDSHRSKWSIPASLKNIHVFDHLGVPHFPHVRLDGLLHHLPHLTLPHIHPHLPHIAKPTIQLHLPNVLVDHHAHNASSGSTASSDHSALCPGNVIRAVHGFFNISVHDPHHSHEREVNPHSLAKKTQISLQKVLKWCGHCCQSPRKVLIQISKETEKYTYAISESVKAARSILAITDDAVLAHHKAEDMTLEDVQQLHERTLSACEQQKRASSNFDIVDKDIYKLLDASKTVHKQEKDHVDDRFHEFEHNVKTLEILKANVERYIDWWVKASMDFNAEVASCDAANYNDSLYRKKMILDKWKEIRDYFSHYPEKISALEGTFHNLFEKASVRSSLMTAA</sequence>
<proteinExistence type="predicted"/>
<comment type="caution">
    <text evidence="1">The sequence shown here is derived from an EMBL/GenBank/DDBJ whole genome shotgun (WGS) entry which is preliminary data.</text>
</comment>
<organism evidence="1 2">
    <name type="scientific">Agrocybe pediades</name>
    <dbReference type="NCBI Taxonomy" id="84607"/>
    <lineage>
        <taxon>Eukaryota</taxon>
        <taxon>Fungi</taxon>
        <taxon>Dikarya</taxon>
        <taxon>Basidiomycota</taxon>
        <taxon>Agaricomycotina</taxon>
        <taxon>Agaricomycetes</taxon>
        <taxon>Agaricomycetidae</taxon>
        <taxon>Agaricales</taxon>
        <taxon>Agaricineae</taxon>
        <taxon>Strophariaceae</taxon>
        <taxon>Agrocybe</taxon>
    </lineage>
</organism>
<keyword evidence="2" id="KW-1185">Reference proteome</keyword>
<accession>A0A8H4QJU5</accession>
<dbReference type="AlphaFoldDB" id="A0A8H4QJU5"/>